<keyword evidence="1" id="KW-0732">Signal</keyword>
<evidence type="ECO:0008006" key="4">
    <source>
        <dbReference type="Google" id="ProtNLM"/>
    </source>
</evidence>
<keyword evidence="3" id="KW-1185">Reference proteome</keyword>
<accession>A0A6G6Y6X0</accession>
<evidence type="ECO:0000313" key="2">
    <source>
        <dbReference type="EMBL" id="QIG80326.1"/>
    </source>
</evidence>
<gene>
    <name evidence="2" type="ORF">G5C33_11420</name>
</gene>
<dbReference type="KEGG" id="spzr:G5C33_11420"/>
<sequence>MRYAAFLMAAVIAAMPAAARAQDSTGAPGPISGDCVEKPPLADMLRNLDHARDVAVPRCDRALVEPGEGVTFYRGDRVALRFRGHRDGDGDIEMDGVAIGDGAEYAATKGRCRFYGTPGNGLMIVCFAVYEKDGKNAGAVAMFTRR</sequence>
<dbReference type="RefSeq" id="WP_165327333.1">
    <property type="nucleotide sequence ID" value="NZ_CP049109.1"/>
</dbReference>
<organism evidence="2 3">
    <name type="scientific">Stakelama tenebrarum</name>
    <dbReference type="NCBI Taxonomy" id="2711215"/>
    <lineage>
        <taxon>Bacteria</taxon>
        <taxon>Pseudomonadati</taxon>
        <taxon>Pseudomonadota</taxon>
        <taxon>Alphaproteobacteria</taxon>
        <taxon>Sphingomonadales</taxon>
        <taxon>Sphingomonadaceae</taxon>
        <taxon>Stakelama</taxon>
    </lineage>
</organism>
<dbReference type="AlphaFoldDB" id="A0A6G6Y6X0"/>
<dbReference type="Proteomes" id="UP000501568">
    <property type="component" value="Chromosome"/>
</dbReference>
<name>A0A6G6Y6X0_9SPHN</name>
<protein>
    <recommendedName>
        <fullName evidence="4">Elongation factor P</fullName>
    </recommendedName>
</protein>
<proteinExistence type="predicted"/>
<evidence type="ECO:0000313" key="3">
    <source>
        <dbReference type="Proteomes" id="UP000501568"/>
    </source>
</evidence>
<evidence type="ECO:0000256" key="1">
    <source>
        <dbReference type="SAM" id="SignalP"/>
    </source>
</evidence>
<reference evidence="2 3" key="1">
    <citation type="submission" date="2020-02" db="EMBL/GenBank/DDBJ databases">
        <authorList>
            <person name="Zheng R.K."/>
            <person name="Sun C.M."/>
        </authorList>
    </citation>
    <scope>NUCLEOTIDE SEQUENCE [LARGE SCALE GENOMIC DNA]</scope>
    <source>
        <strain evidence="3">zrk23</strain>
    </source>
</reference>
<feature type="signal peptide" evidence="1">
    <location>
        <begin position="1"/>
        <end position="21"/>
    </location>
</feature>
<feature type="chain" id="PRO_5026129670" description="Elongation factor P" evidence="1">
    <location>
        <begin position="22"/>
        <end position="146"/>
    </location>
</feature>
<dbReference type="EMBL" id="CP049109">
    <property type="protein sequence ID" value="QIG80326.1"/>
    <property type="molecule type" value="Genomic_DNA"/>
</dbReference>